<organism evidence="1 2">
    <name type="scientific">Sphingomonas spermidinifaciens</name>
    <dbReference type="NCBI Taxonomy" id="1141889"/>
    <lineage>
        <taxon>Bacteria</taxon>
        <taxon>Pseudomonadati</taxon>
        <taxon>Pseudomonadota</taxon>
        <taxon>Alphaproteobacteria</taxon>
        <taxon>Sphingomonadales</taxon>
        <taxon>Sphingomonadaceae</taxon>
        <taxon>Sphingomonas</taxon>
    </lineage>
</organism>
<keyword evidence="2" id="KW-1185">Reference proteome</keyword>
<protein>
    <submittedName>
        <fullName evidence="1">Uncharacterized protein</fullName>
    </submittedName>
</protein>
<reference evidence="1 2" key="1">
    <citation type="submission" date="2017-09" db="EMBL/GenBank/DDBJ databases">
        <title>Sphingomonas spermidinifaciens 9NM-10, whole genome shotgun sequence.</title>
        <authorList>
            <person name="Feng G."/>
            <person name="Zhu H."/>
        </authorList>
    </citation>
    <scope>NUCLEOTIDE SEQUENCE [LARGE SCALE GENOMIC DNA]</scope>
    <source>
        <strain evidence="1 2">9NM-10</strain>
    </source>
</reference>
<accession>A0A2A4B1Q2</accession>
<dbReference type="RefSeq" id="WP_096343378.1">
    <property type="nucleotide sequence ID" value="NZ_NWMW01000002.1"/>
</dbReference>
<evidence type="ECO:0000313" key="1">
    <source>
        <dbReference type="EMBL" id="PCD02000.1"/>
    </source>
</evidence>
<name>A0A2A4B1Q2_9SPHN</name>
<dbReference type="AlphaFoldDB" id="A0A2A4B1Q2"/>
<dbReference type="EMBL" id="NWMW01000002">
    <property type="protein sequence ID" value="PCD02000.1"/>
    <property type="molecule type" value="Genomic_DNA"/>
</dbReference>
<dbReference type="OrthoDB" id="7204730at2"/>
<gene>
    <name evidence="1" type="ORF">COC42_10945</name>
</gene>
<dbReference type="Proteomes" id="UP000218366">
    <property type="component" value="Unassembled WGS sequence"/>
</dbReference>
<evidence type="ECO:0000313" key="2">
    <source>
        <dbReference type="Proteomes" id="UP000218366"/>
    </source>
</evidence>
<comment type="caution">
    <text evidence="1">The sequence shown here is derived from an EMBL/GenBank/DDBJ whole genome shotgun (WGS) entry which is preliminary data.</text>
</comment>
<sequence>MPSVWIALALGAAAPLPAQTPEETRSIAEAGAAGAELYAADRAAWVASDAAIASIGRDRMPKTGGFVVERAGEASVVTFFAGTGAARTAIFTATVSEGRVQTARRVDPGVALTPAQLRLADAINAAGAEAVRRGWRPCGTASFNAAALAPRSAGAPVRVYLLTPQSAADSVPMGGHYRVDVAADGSIAAARAFTKACLEVRPQPGKNGKPSAIVVSHLLDPVPTELHVFSSLAARLPVLVIAPDKRIWAVTGPRIRLTPAGTD</sequence>
<proteinExistence type="predicted"/>